<comment type="caution">
    <text evidence="3">The sequence shown here is derived from an EMBL/GenBank/DDBJ whole genome shotgun (WGS) entry which is preliminary data.</text>
</comment>
<sequence length="825" mass="90108">MKFFYPFTLLLTLICSFHGFSQNRPTDCVNSVIVCGNINLELNSNGTGINDFASPNSNPPACSFNESQSLWLKVNIVQAGTLAFVITPESSNPDEDYDFAVYGPNVTCDALGSSIRCSSSNPTAAGISTRTGLSDSENDLTEGPGGQGNGFVKSIDAQAGEEYYILVDNFSQNGGFDIEFTGTATFPDAPTNQTTNSTAINLTECDVTGDTTDGMTHYNLEQNTAIILGSQSNTAITYHNSEQDASLGENPLSSPYLSQQTIETIYIRIENTITNCFILDSFTLTTTEGPAITTPDAYEICDDTTDGNDTNGIASFILQNKDQEILNNLSPSEYTITYHLDETDADTNTAPIDKTVSYTNTVNPQRIYARVENKTNSICYSTVSFNLVVNALPTITNEKLVQCNDTTSDATTSVFNLNQALEQLAGTTENRRAEFYTSATAAISGTFPISNPITYTNTSPNQQLFVRVIDTHTECYRIATLNLEVSNTSANDVILENCDDDGIEDGYKEFILSEANSLILNGISSPNLTVKYYETHEEALAEINEITTFINESPLTIEGETIYARIEDNRNQCYGINRVSLQLYPLPDITAEEDFFLCDHQINIQVGAGLAPGELTTNYSYNWSTGETTETIAVTNAGSYRVTVTNNTTGCSKERTVIVIPSNTATIQSIEIKDAQTNNTVLVFAEGKGNYEYAILGTDNIATYQDDPLFTNVPSGIHTVLVRDKNGCLPVTKQKIAVVGFPSYFTPNGDGFHDKWTMEGVSDEFTSNALIFIFNRHGKLLKQIRPGGNGWDGTYGGKTLPSSEYWFKTKLDDGRVITGSFSLIR</sequence>
<gene>
    <name evidence="3" type="ORF">ACFSTE_15440</name>
</gene>
<feature type="signal peptide" evidence="2">
    <location>
        <begin position="1"/>
        <end position="21"/>
    </location>
</feature>
<dbReference type="RefSeq" id="WP_378253791.1">
    <property type="nucleotide sequence ID" value="NZ_JBHSJV010000001.1"/>
</dbReference>
<reference evidence="4" key="1">
    <citation type="journal article" date="2019" name="Int. J. Syst. Evol. Microbiol.">
        <title>The Global Catalogue of Microorganisms (GCM) 10K type strain sequencing project: providing services to taxonomists for standard genome sequencing and annotation.</title>
        <authorList>
            <consortium name="The Broad Institute Genomics Platform"/>
            <consortium name="The Broad Institute Genome Sequencing Center for Infectious Disease"/>
            <person name="Wu L."/>
            <person name="Ma J."/>
        </authorList>
    </citation>
    <scope>NUCLEOTIDE SEQUENCE [LARGE SCALE GENOMIC DNA]</scope>
    <source>
        <strain evidence="4">KCTC 42423</strain>
    </source>
</reference>
<keyword evidence="2" id="KW-0732">Signal</keyword>
<evidence type="ECO:0000313" key="4">
    <source>
        <dbReference type="Proteomes" id="UP001597459"/>
    </source>
</evidence>
<evidence type="ECO:0000256" key="1">
    <source>
        <dbReference type="SAM" id="MobiDB-lite"/>
    </source>
</evidence>
<dbReference type="InterPro" id="IPR026341">
    <property type="entry name" value="T9SS_type_B"/>
</dbReference>
<accession>A0ABW5NBL4</accession>
<evidence type="ECO:0000313" key="3">
    <source>
        <dbReference type="EMBL" id="MFD2592231.1"/>
    </source>
</evidence>
<keyword evidence="4" id="KW-1185">Reference proteome</keyword>
<name>A0ABW5NBL4_9FLAO</name>
<evidence type="ECO:0000256" key="2">
    <source>
        <dbReference type="SAM" id="SignalP"/>
    </source>
</evidence>
<dbReference type="Proteomes" id="UP001597459">
    <property type="component" value="Unassembled WGS sequence"/>
</dbReference>
<proteinExistence type="predicted"/>
<organism evidence="3 4">
    <name type="scientific">Aquimarina hainanensis</name>
    <dbReference type="NCBI Taxonomy" id="1578017"/>
    <lineage>
        <taxon>Bacteria</taxon>
        <taxon>Pseudomonadati</taxon>
        <taxon>Bacteroidota</taxon>
        <taxon>Flavobacteriia</taxon>
        <taxon>Flavobacteriales</taxon>
        <taxon>Flavobacteriaceae</taxon>
        <taxon>Aquimarina</taxon>
    </lineage>
</organism>
<feature type="compositionally biased region" description="Polar residues" evidence="1">
    <location>
        <begin position="122"/>
        <end position="135"/>
    </location>
</feature>
<protein>
    <submittedName>
        <fullName evidence="3">T9SS type B sorting domain-containing protein</fullName>
    </submittedName>
</protein>
<dbReference type="NCBIfam" id="TIGR04131">
    <property type="entry name" value="Bac_Flav_CTERM"/>
    <property type="match status" value="1"/>
</dbReference>
<dbReference type="EMBL" id="JBHULX010000030">
    <property type="protein sequence ID" value="MFD2592231.1"/>
    <property type="molecule type" value="Genomic_DNA"/>
</dbReference>
<dbReference type="Pfam" id="PF13585">
    <property type="entry name" value="CHU_C"/>
    <property type="match status" value="1"/>
</dbReference>
<feature type="region of interest" description="Disordered" evidence="1">
    <location>
        <begin position="122"/>
        <end position="149"/>
    </location>
</feature>
<feature type="chain" id="PRO_5046165930" evidence="2">
    <location>
        <begin position="22"/>
        <end position="825"/>
    </location>
</feature>